<organism evidence="5 6">
    <name type="scientific">Paracoccus aestuariivivens</name>
    <dbReference type="NCBI Taxonomy" id="1820333"/>
    <lineage>
        <taxon>Bacteria</taxon>
        <taxon>Pseudomonadati</taxon>
        <taxon>Pseudomonadota</taxon>
        <taxon>Alphaproteobacteria</taxon>
        <taxon>Rhodobacterales</taxon>
        <taxon>Paracoccaceae</taxon>
        <taxon>Paracoccus</taxon>
    </lineage>
</organism>
<dbReference type="RefSeq" id="WP_155095817.1">
    <property type="nucleotide sequence ID" value="NZ_WMIE01000006.1"/>
</dbReference>
<dbReference type="InterPro" id="IPR050984">
    <property type="entry name" value="Gfo/Idh/MocA_domain"/>
</dbReference>
<evidence type="ECO:0000259" key="4">
    <source>
        <dbReference type="Pfam" id="PF22725"/>
    </source>
</evidence>
<evidence type="ECO:0000256" key="1">
    <source>
        <dbReference type="ARBA" id="ARBA00010928"/>
    </source>
</evidence>
<sequence length="337" mass="36483">MNDRKIRWGVLSTANIGLTKVIPAIMKSPHSEVVAIASRSEATARAAADRLGIPRAYGSYEALIDDPEIDAIYNPLPNHLHVPLTLAANAAGKHVLCEKPIAITADEAAQLRAARKDRLILEAFMVRFHRQWQRASEIVASGELGEVRLIRALFTYFNADPANVRNQAGIGGGGILDIGCYPVTAGRYFFDAEPVRVVAMVERDPDFGTDRMASAIADFGQARQLVFSVSTQLVRAQSLEIVGTKGRVEILIPFNPAADASTAILVDHGEAPDGSLSRREIMPPSDQYADMAEAFALAALGQDALPWGVEDAIRSMRVLDALRESEVTDGWVKVVAD</sequence>
<dbReference type="EMBL" id="WMIE01000006">
    <property type="protein sequence ID" value="MTH78467.1"/>
    <property type="molecule type" value="Genomic_DNA"/>
</dbReference>
<dbReference type="OrthoDB" id="9815825at2"/>
<feature type="domain" description="GFO/IDH/MocA-like oxidoreductase" evidence="4">
    <location>
        <begin position="132"/>
        <end position="249"/>
    </location>
</feature>
<evidence type="ECO:0000313" key="6">
    <source>
        <dbReference type="Proteomes" id="UP000478183"/>
    </source>
</evidence>
<dbReference type="InterPro" id="IPR000683">
    <property type="entry name" value="Gfo/Idh/MocA-like_OxRdtase_N"/>
</dbReference>
<dbReference type="GO" id="GO:0000166">
    <property type="term" value="F:nucleotide binding"/>
    <property type="evidence" value="ECO:0007669"/>
    <property type="project" value="InterPro"/>
</dbReference>
<dbReference type="SUPFAM" id="SSF51735">
    <property type="entry name" value="NAD(P)-binding Rossmann-fold domains"/>
    <property type="match status" value="1"/>
</dbReference>
<comment type="similarity">
    <text evidence="1">Belongs to the Gfo/Idh/MocA family.</text>
</comment>
<protein>
    <submittedName>
        <fullName evidence="5">Gfo/Idh/MocA family oxidoreductase</fullName>
    </submittedName>
</protein>
<gene>
    <name evidence="5" type="ORF">GL286_12070</name>
</gene>
<reference evidence="5 6" key="1">
    <citation type="submission" date="2019-11" db="EMBL/GenBank/DDBJ databases">
        <authorList>
            <person name="Dong K."/>
        </authorList>
    </citation>
    <scope>NUCLEOTIDE SEQUENCE [LARGE SCALE GENOMIC DNA]</scope>
    <source>
        <strain evidence="5 6">NBRC 111993</strain>
    </source>
</reference>
<keyword evidence="2" id="KW-0560">Oxidoreductase</keyword>
<evidence type="ECO:0000259" key="3">
    <source>
        <dbReference type="Pfam" id="PF01408"/>
    </source>
</evidence>
<dbReference type="Pfam" id="PF01408">
    <property type="entry name" value="GFO_IDH_MocA"/>
    <property type="match status" value="1"/>
</dbReference>
<dbReference type="AlphaFoldDB" id="A0A6L6JCS8"/>
<feature type="domain" description="Gfo/Idh/MocA-like oxidoreductase N-terminal" evidence="3">
    <location>
        <begin position="7"/>
        <end position="115"/>
    </location>
</feature>
<dbReference type="Gene3D" id="3.40.50.720">
    <property type="entry name" value="NAD(P)-binding Rossmann-like Domain"/>
    <property type="match status" value="1"/>
</dbReference>
<dbReference type="Pfam" id="PF22725">
    <property type="entry name" value="GFO_IDH_MocA_C3"/>
    <property type="match status" value="1"/>
</dbReference>
<dbReference type="PANTHER" id="PTHR22604">
    <property type="entry name" value="OXIDOREDUCTASES"/>
    <property type="match status" value="1"/>
</dbReference>
<dbReference type="SUPFAM" id="SSF55347">
    <property type="entry name" value="Glyceraldehyde-3-phosphate dehydrogenase-like, C-terminal domain"/>
    <property type="match status" value="1"/>
</dbReference>
<dbReference type="InterPro" id="IPR036291">
    <property type="entry name" value="NAD(P)-bd_dom_sf"/>
</dbReference>
<dbReference type="GO" id="GO:0016491">
    <property type="term" value="F:oxidoreductase activity"/>
    <property type="evidence" value="ECO:0007669"/>
    <property type="project" value="UniProtKB-KW"/>
</dbReference>
<accession>A0A6L6JCS8</accession>
<evidence type="ECO:0000313" key="5">
    <source>
        <dbReference type="EMBL" id="MTH78467.1"/>
    </source>
</evidence>
<dbReference type="Proteomes" id="UP000478183">
    <property type="component" value="Unassembled WGS sequence"/>
</dbReference>
<dbReference type="Gene3D" id="3.30.360.10">
    <property type="entry name" value="Dihydrodipicolinate Reductase, domain 2"/>
    <property type="match status" value="1"/>
</dbReference>
<proteinExistence type="inferred from homology"/>
<keyword evidence="6" id="KW-1185">Reference proteome</keyword>
<dbReference type="InterPro" id="IPR055170">
    <property type="entry name" value="GFO_IDH_MocA-like_dom"/>
</dbReference>
<name>A0A6L6JCS8_9RHOB</name>
<comment type="caution">
    <text evidence="5">The sequence shown here is derived from an EMBL/GenBank/DDBJ whole genome shotgun (WGS) entry which is preliminary data.</text>
</comment>
<dbReference type="PANTHER" id="PTHR22604:SF105">
    <property type="entry name" value="TRANS-1,2-DIHYDROBENZENE-1,2-DIOL DEHYDROGENASE"/>
    <property type="match status" value="1"/>
</dbReference>
<evidence type="ECO:0000256" key="2">
    <source>
        <dbReference type="ARBA" id="ARBA00023002"/>
    </source>
</evidence>